<feature type="transmembrane region" description="Helical" evidence="2">
    <location>
        <begin position="306"/>
        <end position="328"/>
    </location>
</feature>
<evidence type="ECO:0000256" key="1">
    <source>
        <dbReference type="SAM" id="MobiDB-lite"/>
    </source>
</evidence>
<accession>A0ABW7ZA11</accession>
<sequence length="541" mass="57373">MPTSWPEARDEVPTSWPEAGSPPQPGWPDAGAPPQPGWPEPPGPEQRGGRPQEPLDARAAHGADPLDTRGAQAPGPLDTPGIHAPGQHGSHAPDPRSSPSPDPRSSRAPDPRGSRAADPLDTRRPLGGEQPRDPLPAWSDASATQNAWPETPKPAKESPGQQVWPETPPPAETGWANLSSPAPWPPAGPPQQDPWPPAPPQAHDNRPAGDPTDHTITYNEAQPTPAAPPQQQPPQQAPQQERPGANLSRDPSDPDRPFVTAGQISGSRTPPPERQQELWNTVFGDDYQEMGELDEKRPRSERGKPVWLFALAGSVAVALVIALVWAFVAGPLASQPPQADPPPATKPAGSAKPPTGKPSNSIGPLKRYPGRAAPVLGVLPDPGAGISVPRLGGTWLLDQRPVVKTTYGYDTRQYVKVGVNTYANLLTGPLPQNLASSFTAEDDLEPVIKQVVLNARKRFFPAGNKVRKIAQQQLKIGGSTAGRVIAYELTSPAGKATIVAAAVNTANELPSIVYMSVPDEAKQLLPDINTVIKQLKITNPG</sequence>
<organism evidence="3 4">
    <name type="scientific">Nonomuraea typhae</name>
    <dbReference type="NCBI Taxonomy" id="2603600"/>
    <lineage>
        <taxon>Bacteria</taxon>
        <taxon>Bacillati</taxon>
        <taxon>Actinomycetota</taxon>
        <taxon>Actinomycetes</taxon>
        <taxon>Streptosporangiales</taxon>
        <taxon>Streptosporangiaceae</taxon>
        <taxon>Nonomuraea</taxon>
    </lineage>
</organism>
<feature type="compositionally biased region" description="Pro residues" evidence="1">
    <location>
        <begin position="182"/>
        <end position="200"/>
    </location>
</feature>
<feature type="compositionally biased region" description="Basic and acidic residues" evidence="1">
    <location>
        <begin position="203"/>
        <end position="213"/>
    </location>
</feature>
<protein>
    <submittedName>
        <fullName evidence="3">Uncharacterized protein</fullName>
    </submittedName>
</protein>
<feature type="region of interest" description="Disordered" evidence="1">
    <location>
        <begin position="1"/>
        <end position="276"/>
    </location>
</feature>
<comment type="caution">
    <text evidence="3">The sequence shown here is derived from an EMBL/GenBank/DDBJ whole genome shotgun (WGS) entry which is preliminary data.</text>
</comment>
<reference evidence="3 4" key="1">
    <citation type="submission" date="2024-10" db="EMBL/GenBank/DDBJ databases">
        <title>The Natural Products Discovery Center: Release of the First 8490 Sequenced Strains for Exploring Actinobacteria Biosynthetic Diversity.</title>
        <authorList>
            <person name="Kalkreuter E."/>
            <person name="Kautsar S.A."/>
            <person name="Yang D."/>
            <person name="Bader C.D."/>
            <person name="Teijaro C.N."/>
            <person name="Fluegel L."/>
            <person name="Davis C.M."/>
            <person name="Simpson J.R."/>
            <person name="Lauterbach L."/>
            <person name="Steele A.D."/>
            <person name="Gui C."/>
            <person name="Meng S."/>
            <person name="Li G."/>
            <person name="Viehrig K."/>
            <person name="Ye F."/>
            <person name="Su P."/>
            <person name="Kiefer A.F."/>
            <person name="Nichols A."/>
            <person name="Cepeda A.J."/>
            <person name="Yan W."/>
            <person name="Fan B."/>
            <person name="Jiang Y."/>
            <person name="Adhikari A."/>
            <person name="Zheng C.-J."/>
            <person name="Schuster L."/>
            <person name="Cowan T.M."/>
            <person name="Smanski M.J."/>
            <person name="Chevrette M.G."/>
            <person name="De Carvalho L.P.S."/>
            <person name="Shen B."/>
        </authorList>
    </citation>
    <scope>NUCLEOTIDE SEQUENCE [LARGE SCALE GENOMIC DNA]</scope>
    <source>
        <strain evidence="3 4">NPDC050545</strain>
    </source>
</reference>
<dbReference type="EMBL" id="JBITGY010000014">
    <property type="protein sequence ID" value="MFI6504288.1"/>
    <property type="molecule type" value="Genomic_DNA"/>
</dbReference>
<feature type="compositionally biased region" description="Basic and acidic residues" evidence="1">
    <location>
        <begin position="47"/>
        <end position="67"/>
    </location>
</feature>
<dbReference type="Proteomes" id="UP001612741">
    <property type="component" value="Unassembled WGS sequence"/>
</dbReference>
<dbReference type="RefSeq" id="WP_397090041.1">
    <property type="nucleotide sequence ID" value="NZ_JBITGY010000014.1"/>
</dbReference>
<feature type="region of interest" description="Disordered" evidence="1">
    <location>
        <begin position="335"/>
        <end position="366"/>
    </location>
</feature>
<evidence type="ECO:0000313" key="3">
    <source>
        <dbReference type="EMBL" id="MFI6504288.1"/>
    </source>
</evidence>
<feature type="compositionally biased region" description="Pro residues" evidence="1">
    <location>
        <begin position="20"/>
        <end position="44"/>
    </location>
</feature>
<keyword evidence="4" id="KW-1185">Reference proteome</keyword>
<keyword evidence="2" id="KW-0812">Transmembrane</keyword>
<keyword evidence="2" id="KW-1133">Transmembrane helix</keyword>
<feature type="compositionally biased region" description="Basic and acidic residues" evidence="1">
    <location>
        <begin position="104"/>
        <end position="132"/>
    </location>
</feature>
<proteinExistence type="predicted"/>
<evidence type="ECO:0000313" key="4">
    <source>
        <dbReference type="Proteomes" id="UP001612741"/>
    </source>
</evidence>
<gene>
    <name evidence="3" type="ORF">ACIBG2_43380</name>
</gene>
<evidence type="ECO:0000256" key="2">
    <source>
        <dbReference type="SAM" id="Phobius"/>
    </source>
</evidence>
<keyword evidence="2" id="KW-0472">Membrane</keyword>
<feature type="compositionally biased region" description="Pro residues" evidence="1">
    <location>
        <begin position="225"/>
        <end position="236"/>
    </location>
</feature>
<name>A0ABW7ZA11_9ACTN</name>